<organism evidence="3 4">
    <name type="scientific">Laticauda laticaudata</name>
    <name type="common">Blue-ringed sea krait</name>
    <name type="synonym">Blue-lipped sea krait</name>
    <dbReference type="NCBI Taxonomy" id="8630"/>
    <lineage>
        <taxon>Eukaryota</taxon>
        <taxon>Metazoa</taxon>
        <taxon>Chordata</taxon>
        <taxon>Craniata</taxon>
        <taxon>Vertebrata</taxon>
        <taxon>Euteleostomi</taxon>
        <taxon>Lepidosauria</taxon>
        <taxon>Squamata</taxon>
        <taxon>Bifurcata</taxon>
        <taxon>Unidentata</taxon>
        <taxon>Episquamata</taxon>
        <taxon>Toxicofera</taxon>
        <taxon>Serpentes</taxon>
        <taxon>Colubroidea</taxon>
        <taxon>Elapidae</taxon>
        <taxon>Laticaudinae</taxon>
        <taxon>Laticauda</taxon>
    </lineage>
</organism>
<accession>A0A8C5RBB8</accession>
<dbReference type="AlphaFoldDB" id="A0A8C5RBB8"/>
<evidence type="ECO:0000259" key="2">
    <source>
        <dbReference type="Pfam" id="PF07716"/>
    </source>
</evidence>
<dbReference type="Proteomes" id="UP000694406">
    <property type="component" value="Unplaced"/>
</dbReference>
<dbReference type="InterPro" id="IPR004827">
    <property type="entry name" value="bZIP"/>
</dbReference>
<feature type="region of interest" description="Disordered" evidence="1">
    <location>
        <begin position="1"/>
        <end position="126"/>
    </location>
</feature>
<feature type="domain" description="BZIP" evidence="2">
    <location>
        <begin position="52"/>
        <end position="74"/>
    </location>
</feature>
<evidence type="ECO:0000313" key="4">
    <source>
        <dbReference type="Proteomes" id="UP000694406"/>
    </source>
</evidence>
<proteinExistence type="predicted"/>
<name>A0A8C5RBB8_LATLA</name>
<dbReference type="GO" id="GO:0003700">
    <property type="term" value="F:DNA-binding transcription factor activity"/>
    <property type="evidence" value="ECO:0007669"/>
    <property type="project" value="InterPro"/>
</dbReference>
<dbReference type="InterPro" id="IPR046347">
    <property type="entry name" value="bZIP_sf"/>
</dbReference>
<dbReference type="SUPFAM" id="SSF57959">
    <property type="entry name" value="Leucine zipper domain"/>
    <property type="match status" value="1"/>
</dbReference>
<keyword evidence="4" id="KW-1185">Reference proteome</keyword>
<sequence length="126" mass="12933">PYLDPLASQPPPQPQPPPPPPPPSTAAGGNFEPVCSSGGSSGPRSGVDQANSEEYKIRRERNNIAVRKSRDKAQDAQPGDAAQSVGTTARTSGSKRKSSSSPGNSAPSGTCFKQLPEPLLASSGHC</sequence>
<evidence type="ECO:0000313" key="3">
    <source>
        <dbReference type="Ensembl" id="ENSLLTP00000000098.1"/>
    </source>
</evidence>
<feature type="compositionally biased region" description="Pro residues" evidence="1">
    <location>
        <begin position="8"/>
        <end position="24"/>
    </location>
</feature>
<dbReference type="Ensembl" id="ENSLLTT00000000101.1">
    <property type="protein sequence ID" value="ENSLLTP00000000098.1"/>
    <property type="gene ID" value="ENSLLTG00000000080.1"/>
</dbReference>
<dbReference type="Pfam" id="PF07716">
    <property type="entry name" value="bZIP_2"/>
    <property type="match status" value="1"/>
</dbReference>
<protein>
    <recommendedName>
        <fullName evidence="2">BZIP domain-containing protein</fullName>
    </recommendedName>
</protein>
<reference evidence="3" key="2">
    <citation type="submission" date="2025-09" db="UniProtKB">
        <authorList>
            <consortium name="Ensembl"/>
        </authorList>
    </citation>
    <scope>IDENTIFICATION</scope>
</reference>
<evidence type="ECO:0000256" key="1">
    <source>
        <dbReference type="SAM" id="MobiDB-lite"/>
    </source>
</evidence>
<feature type="compositionally biased region" description="Low complexity" evidence="1">
    <location>
        <begin position="99"/>
        <end position="108"/>
    </location>
</feature>
<feature type="compositionally biased region" description="Basic and acidic residues" evidence="1">
    <location>
        <begin position="53"/>
        <end position="62"/>
    </location>
</feature>
<reference evidence="3" key="1">
    <citation type="submission" date="2025-08" db="UniProtKB">
        <authorList>
            <consortium name="Ensembl"/>
        </authorList>
    </citation>
    <scope>IDENTIFICATION</scope>
</reference>
<feature type="compositionally biased region" description="Low complexity" evidence="1">
    <location>
        <begin position="36"/>
        <end position="46"/>
    </location>
</feature>
<dbReference type="Gene3D" id="1.20.5.170">
    <property type="match status" value="1"/>
</dbReference>